<proteinExistence type="predicted"/>
<sequence>MTDPRQPILERTYSRAKRGRALKVWGVRPQLCDAGSSLALDDEGFMVDGLVNLTASFPIMNATDNLAAVADLIEFRPQSKNAHISSICALCRGAVESAAKTIWLLSPTERAERRARCVGFTNSELDAQRGFLAAERKRLRLRPGYQNEPVYAKFEEHVRLFDEQVDMLNGLKREKPPNSSGFVTKAGTWIDAHPPAHDQGLFGSGFEAGVERFYVLGSSFVHGFKWALRYVQTGELETFRMVADGLAAAVGMAECAVALYEAQAQRTDAPTSRQQLHPHTLNPTIANWSALYH</sequence>
<evidence type="ECO:0000313" key="2">
    <source>
        <dbReference type="Proteomes" id="UP000466906"/>
    </source>
</evidence>
<dbReference type="AlphaFoldDB" id="A0A6N4UQS0"/>
<gene>
    <name evidence="1" type="ORF">MALV_11220</name>
</gene>
<organism evidence="1 2">
    <name type="scientific">Mycolicibacterium alvei</name>
    <dbReference type="NCBI Taxonomy" id="67081"/>
    <lineage>
        <taxon>Bacteria</taxon>
        <taxon>Bacillati</taxon>
        <taxon>Actinomycetota</taxon>
        <taxon>Actinomycetes</taxon>
        <taxon>Mycobacteriales</taxon>
        <taxon>Mycobacteriaceae</taxon>
        <taxon>Mycolicibacterium</taxon>
    </lineage>
</organism>
<name>A0A6N4UQS0_9MYCO</name>
<evidence type="ECO:0000313" key="1">
    <source>
        <dbReference type="EMBL" id="BBX25997.1"/>
    </source>
</evidence>
<keyword evidence="2" id="KW-1185">Reference proteome</keyword>
<dbReference type="Proteomes" id="UP000466906">
    <property type="component" value="Chromosome"/>
</dbReference>
<reference evidence="1 2" key="1">
    <citation type="journal article" date="2019" name="Emerg. Microbes Infect.">
        <title>Comprehensive subspecies identification of 175 nontuberculous mycobacteria species based on 7547 genomic profiles.</title>
        <authorList>
            <person name="Matsumoto Y."/>
            <person name="Kinjo T."/>
            <person name="Motooka D."/>
            <person name="Nabeya D."/>
            <person name="Jung N."/>
            <person name="Uechi K."/>
            <person name="Horii T."/>
            <person name="Iida T."/>
            <person name="Fujita J."/>
            <person name="Nakamura S."/>
        </authorList>
    </citation>
    <scope>NUCLEOTIDE SEQUENCE [LARGE SCALE GENOMIC DNA]</scope>
    <source>
        <strain evidence="1 2">JCM 12272</strain>
    </source>
</reference>
<accession>A0A6N4UQS0</accession>
<protein>
    <submittedName>
        <fullName evidence="1">Uncharacterized protein</fullName>
    </submittedName>
</protein>
<dbReference type="KEGG" id="malv:MALV_11220"/>
<dbReference type="EMBL" id="AP022565">
    <property type="protein sequence ID" value="BBX25997.1"/>
    <property type="molecule type" value="Genomic_DNA"/>
</dbReference>